<dbReference type="Proteomes" id="UP000521943">
    <property type="component" value="Unassembled WGS sequence"/>
</dbReference>
<name>A0A8H6H7J5_9AGAR</name>
<protein>
    <submittedName>
        <fullName evidence="2">Uncharacterized protein</fullName>
    </submittedName>
</protein>
<comment type="caution">
    <text evidence="2">The sequence shown here is derived from an EMBL/GenBank/DDBJ whole genome shotgun (WGS) entry which is preliminary data.</text>
</comment>
<feature type="region of interest" description="Disordered" evidence="1">
    <location>
        <begin position="156"/>
        <end position="197"/>
    </location>
</feature>
<keyword evidence="3" id="KW-1185">Reference proteome</keyword>
<dbReference type="AlphaFoldDB" id="A0A8H6H7J5"/>
<gene>
    <name evidence="2" type="ORF">DFP72DRAFT_863412</name>
</gene>
<sequence length="247" mass="27622">MRRQFPPQDDPTSPTIWRQSVGEARALGDDRVCGWWYLGTEVEEEKGLGDSGSTSIEENRTLKMHVENVKQETTTTVEFPDTERGESFTDCVTIYAYAGPSADNIQSRLQTHRAHRPSVGSRPACLGLCATTVSAEGYAALGVMVGYTVALGKGRWKHERVEDNRRPKMYLENNPTRRTQDSPTDKPSSPTNWASRPAWLGISEGDGVRGWVCCVGHMYRGSWGGERWVTEEVQAKRTPKMNVENVK</sequence>
<evidence type="ECO:0000313" key="3">
    <source>
        <dbReference type="Proteomes" id="UP000521943"/>
    </source>
</evidence>
<dbReference type="EMBL" id="JACGCI010000309">
    <property type="protein sequence ID" value="KAF6740992.1"/>
    <property type="molecule type" value="Genomic_DNA"/>
</dbReference>
<proteinExistence type="predicted"/>
<reference evidence="2 3" key="1">
    <citation type="submission" date="2020-07" db="EMBL/GenBank/DDBJ databases">
        <title>Comparative genomics of pyrophilous fungi reveals a link between fire events and developmental genes.</title>
        <authorList>
            <consortium name="DOE Joint Genome Institute"/>
            <person name="Steindorff A.S."/>
            <person name="Carver A."/>
            <person name="Calhoun S."/>
            <person name="Stillman K."/>
            <person name="Liu H."/>
            <person name="Lipzen A."/>
            <person name="Pangilinan J."/>
            <person name="Labutti K."/>
            <person name="Bruns T.D."/>
            <person name="Grigoriev I.V."/>
        </authorList>
    </citation>
    <scope>NUCLEOTIDE SEQUENCE [LARGE SCALE GENOMIC DNA]</scope>
    <source>
        <strain evidence="2 3">CBS 144469</strain>
    </source>
</reference>
<organism evidence="2 3">
    <name type="scientific">Ephemerocybe angulata</name>
    <dbReference type="NCBI Taxonomy" id="980116"/>
    <lineage>
        <taxon>Eukaryota</taxon>
        <taxon>Fungi</taxon>
        <taxon>Dikarya</taxon>
        <taxon>Basidiomycota</taxon>
        <taxon>Agaricomycotina</taxon>
        <taxon>Agaricomycetes</taxon>
        <taxon>Agaricomycetidae</taxon>
        <taxon>Agaricales</taxon>
        <taxon>Agaricineae</taxon>
        <taxon>Psathyrellaceae</taxon>
        <taxon>Ephemerocybe</taxon>
    </lineage>
</organism>
<evidence type="ECO:0000256" key="1">
    <source>
        <dbReference type="SAM" id="MobiDB-lite"/>
    </source>
</evidence>
<feature type="compositionally biased region" description="Polar residues" evidence="1">
    <location>
        <begin position="185"/>
        <end position="194"/>
    </location>
</feature>
<evidence type="ECO:0000313" key="2">
    <source>
        <dbReference type="EMBL" id="KAF6740992.1"/>
    </source>
</evidence>
<accession>A0A8H6H7J5</accession>